<dbReference type="PROSITE" id="PS50088">
    <property type="entry name" value="ANK_REPEAT"/>
    <property type="match status" value="8"/>
</dbReference>
<comment type="caution">
    <text evidence="4">The sequence shown here is derived from an EMBL/GenBank/DDBJ whole genome shotgun (WGS) entry which is preliminary data.</text>
</comment>
<feature type="repeat" description="ANK" evidence="3">
    <location>
        <begin position="112"/>
        <end position="144"/>
    </location>
</feature>
<dbReference type="Pfam" id="PF12796">
    <property type="entry name" value="Ank_2"/>
    <property type="match status" value="3"/>
</dbReference>
<reference evidence="4" key="1">
    <citation type="submission" date="2023-10" db="EMBL/GenBank/DDBJ databases">
        <title>Genome assemblies of two species of porcelain crab, Petrolisthes cinctipes and Petrolisthes manimaculis (Anomura: Porcellanidae).</title>
        <authorList>
            <person name="Angst P."/>
        </authorList>
    </citation>
    <scope>NUCLEOTIDE SEQUENCE</scope>
    <source>
        <strain evidence="4">PB745_01</strain>
        <tissue evidence="4">Gill</tissue>
    </source>
</reference>
<evidence type="ECO:0000313" key="5">
    <source>
        <dbReference type="Proteomes" id="UP001286313"/>
    </source>
</evidence>
<protein>
    <submittedName>
        <fullName evidence="4">Uncharacterized protein</fullName>
    </submittedName>
</protein>
<feature type="repeat" description="ANK" evidence="3">
    <location>
        <begin position="245"/>
        <end position="277"/>
    </location>
</feature>
<dbReference type="PRINTS" id="PR01415">
    <property type="entry name" value="ANKYRIN"/>
</dbReference>
<dbReference type="EMBL" id="JAWQEG010006768">
    <property type="protein sequence ID" value="KAK3853921.1"/>
    <property type="molecule type" value="Genomic_DNA"/>
</dbReference>
<feature type="repeat" description="ANK" evidence="3">
    <location>
        <begin position="278"/>
        <end position="310"/>
    </location>
</feature>
<dbReference type="InterPro" id="IPR002110">
    <property type="entry name" value="Ankyrin_rpt"/>
</dbReference>
<feature type="repeat" description="ANK" evidence="3">
    <location>
        <begin position="79"/>
        <end position="111"/>
    </location>
</feature>
<dbReference type="InterPro" id="IPR036770">
    <property type="entry name" value="Ankyrin_rpt-contain_sf"/>
</dbReference>
<feature type="repeat" description="ANK" evidence="3">
    <location>
        <begin position="212"/>
        <end position="244"/>
    </location>
</feature>
<keyword evidence="5" id="KW-1185">Reference proteome</keyword>
<evidence type="ECO:0000256" key="1">
    <source>
        <dbReference type="ARBA" id="ARBA00022737"/>
    </source>
</evidence>
<dbReference type="InterPro" id="IPR050776">
    <property type="entry name" value="Ank_Repeat/CDKN_Inhibitor"/>
</dbReference>
<evidence type="ECO:0000256" key="2">
    <source>
        <dbReference type="ARBA" id="ARBA00023043"/>
    </source>
</evidence>
<dbReference type="SUPFAM" id="SSF48403">
    <property type="entry name" value="Ankyrin repeat"/>
    <property type="match status" value="1"/>
</dbReference>
<dbReference type="PANTHER" id="PTHR24201">
    <property type="entry name" value="ANK_REP_REGION DOMAIN-CONTAINING PROTEIN"/>
    <property type="match status" value="1"/>
</dbReference>
<dbReference type="PROSITE" id="PS50297">
    <property type="entry name" value="ANK_REP_REGION"/>
    <property type="match status" value="6"/>
</dbReference>
<evidence type="ECO:0000313" key="4">
    <source>
        <dbReference type="EMBL" id="KAK3853921.1"/>
    </source>
</evidence>
<dbReference type="Gene3D" id="1.25.40.20">
    <property type="entry name" value="Ankyrin repeat-containing domain"/>
    <property type="match status" value="3"/>
</dbReference>
<organism evidence="4 5">
    <name type="scientific">Petrolisthes cinctipes</name>
    <name type="common">Flat porcelain crab</name>
    <dbReference type="NCBI Taxonomy" id="88211"/>
    <lineage>
        <taxon>Eukaryota</taxon>
        <taxon>Metazoa</taxon>
        <taxon>Ecdysozoa</taxon>
        <taxon>Arthropoda</taxon>
        <taxon>Crustacea</taxon>
        <taxon>Multicrustacea</taxon>
        <taxon>Malacostraca</taxon>
        <taxon>Eumalacostraca</taxon>
        <taxon>Eucarida</taxon>
        <taxon>Decapoda</taxon>
        <taxon>Pleocyemata</taxon>
        <taxon>Anomura</taxon>
        <taxon>Galatheoidea</taxon>
        <taxon>Porcellanidae</taxon>
        <taxon>Petrolisthes</taxon>
    </lineage>
</organism>
<dbReference type="AlphaFoldDB" id="A0AAE1BN71"/>
<dbReference type="Proteomes" id="UP001286313">
    <property type="component" value="Unassembled WGS sequence"/>
</dbReference>
<name>A0AAE1BN71_PETCI</name>
<feature type="repeat" description="ANK" evidence="3">
    <location>
        <begin position="179"/>
        <end position="211"/>
    </location>
</feature>
<dbReference type="SMART" id="SM00248">
    <property type="entry name" value="ANK"/>
    <property type="match status" value="8"/>
</dbReference>
<accession>A0AAE1BN71</accession>
<sequence>MPEYQLRSQGVLLLRNTARNRPKRVKELLQDLTLDVNFAEKAGWYRGYTALLWAAQINSTTLVDMLIESDADVNHQSHTGVSPVYLAAREGYLKVVELLLEAGAKPDTVTDHGFTGLLYATWNGHLEVAQLLLQHEADPNLQTPTSKYFPLYLATTRGYSQLVEVLLQYHAQPDLATSWGVTALHTAGVWGRLNIARSLITAGANPDIRNSFGQTALVVAALYGHRHLVEQLVEAGADVNIKDNTGNTALMWASRRGSDDVIMVLLQAGADINIKDNRGQTATHWAAQQGQVGALTSLLSACPNLTIKDAIDSCISSPVRPSSKPTPFSTCQTLQHSSSLLSLVTSTPPSPASPTSNLFPDAMIKSVNIQESASPYTSEVKEMSSSTQEYLTTAVNLLSSLPTEIIMTTQVTQTRAALEKETPTLHPRKLLTSEVHFVALSPDSSPDTCSLASLPSPWCSIIFFTFSVALMQ</sequence>
<keyword evidence="1" id="KW-0677">Repeat</keyword>
<feature type="repeat" description="ANK" evidence="3">
    <location>
        <begin position="146"/>
        <end position="178"/>
    </location>
</feature>
<gene>
    <name evidence="4" type="ORF">Pcinc_039563</name>
</gene>
<proteinExistence type="predicted"/>
<feature type="repeat" description="ANK" evidence="3">
    <location>
        <begin position="46"/>
        <end position="78"/>
    </location>
</feature>
<keyword evidence="2 3" id="KW-0040">ANK repeat</keyword>
<evidence type="ECO:0000256" key="3">
    <source>
        <dbReference type="PROSITE-ProRule" id="PRU00023"/>
    </source>
</evidence>